<keyword evidence="10" id="KW-1185">Reference proteome</keyword>
<dbReference type="InterPro" id="IPR050526">
    <property type="entry name" value="Rubredoxin_ET"/>
</dbReference>
<evidence type="ECO:0000259" key="8">
    <source>
        <dbReference type="PROSITE" id="PS50903"/>
    </source>
</evidence>
<organism evidence="9 10">
    <name type="scientific">Aedoeadaptatus coxii</name>
    <dbReference type="NCBI Taxonomy" id="755172"/>
    <lineage>
        <taxon>Bacteria</taxon>
        <taxon>Bacillati</taxon>
        <taxon>Bacillota</taxon>
        <taxon>Tissierellia</taxon>
        <taxon>Tissierellales</taxon>
        <taxon>Peptoniphilaceae</taxon>
        <taxon>Aedoeadaptatus</taxon>
    </lineage>
</organism>
<reference evidence="10" key="1">
    <citation type="submission" date="2016-01" db="EMBL/GenBank/DDBJ databases">
        <authorList>
            <person name="Mitreva M."/>
            <person name="Pepin K.H."/>
            <person name="Mihindukulasuriya K.A."/>
            <person name="Fulton R."/>
            <person name="Fronick C."/>
            <person name="O'Laughlin M."/>
            <person name="Miner T."/>
            <person name="Herter B."/>
            <person name="Rosa B.A."/>
            <person name="Cordes M."/>
            <person name="Tomlinson C."/>
            <person name="Wollam A."/>
            <person name="Palsikar V.B."/>
            <person name="Mardis E.R."/>
            <person name="Wilson R.K."/>
        </authorList>
    </citation>
    <scope>NUCLEOTIDE SEQUENCE [LARGE SCALE GENOMIC DNA]</scope>
    <source>
        <strain evidence="10">DNF00729</strain>
    </source>
</reference>
<accession>A0A134AGJ4</accession>
<protein>
    <recommendedName>
        <fullName evidence="6">Rubredoxin</fullName>
    </recommendedName>
</protein>
<dbReference type="SUPFAM" id="SSF57802">
    <property type="entry name" value="Rubredoxin-like"/>
    <property type="match status" value="1"/>
</dbReference>
<evidence type="ECO:0000313" key="10">
    <source>
        <dbReference type="Proteomes" id="UP000070442"/>
    </source>
</evidence>
<evidence type="ECO:0000256" key="2">
    <source>
        <dbReference type="ARBA" id="ARBA00022448"/>
    </source>
</evidence>
<dbReference type="Pfam" id="PF00301">
    <property type="entry name" value="Rubredoxin"/>
    <property type="match status" value="1"/>
</dbReference>
<evidence type="ECO:0000256" key="7">
    <source>
        <dbReference type="PIRSR" id="PIRSR000071-1"/>
    </source>
</evidence>
<keyword evidence="3 6" id="KW-0479">Metal-binding</keyword>
<keyword evidence="4 6" id="KW-0249">Electron transport</keyword>
<dbReference type="PANTHER" id="PTHR47627">
    <property type="entry name" value="RUBREDOXIN"/>
    <property type="match status" value="1"/>
</dbReference>
<dbReference type="PIRSF" id="PIRSF000071">
    <property type="entry name" value="Rubredoxin"/>
    <property type="match status" value="1"/>
</dbReference>
<feature type="binding site" evidence="7">
    <location>
        <position position="13"/>
    </location>
    <ligand>
        <name>Fe cation</name>
        <dbReference type="ChEBI" id="CHEBI:24875"/>
    </ligand>
</feature>
<dbReference type="InterPro" id="IPR024922">
    <property type="entry name" value="Rubredoxin"/>
</dbReference>
<dbReference type="Proteomes" id="UP000070442">
    <property type="component" value="Unassembled WGS sequence"/>
</dbReference>
<dbReference type="PROSITE" id="PS00202">
    <property type="entry name" value="RUBREDOXIN"/>
    <property type="match status" value="1"/>
</dbReference>
<feature type="binding site" evidence="7">
    <location>
        <position position="43"/>
    </location>
    <ligand>
        <name>Fe cation</name>
        <dbReference type="ChEBI" id="CHEBI:24875"/>
    </ligand>
</feature>
<dbReference type="PRINTS" id="PR00163">
    <property type="entry name" value="RUBREDOXIN"/>
</dbReference>
<dbReference type="InterPro" id="IPR024935">
    <property type="entry name" value="Rubredoxin_dom"/>
</dbReference>
<dbReference type="FunFam" id="2.20.28.10:FF:000001">
    <property type="entry name" value="Rubredoxin"/>
    <property type="match status" value="1"/>
</dbReference>
<proteinExistence type="inferred from homology"/>
<evidence type="ECO:0000313" key="9">
    <source>
        <dbReference type="EMBL" id="KXB66837.1"/>
    </source>
</evidence>
<evidence type="ECO:0000256" key="1">
    <source>
        <dbReference type="ARBA" id="ARBA00005337"/>
    </source>
</evidence>
<dbReference type="AlphaFoldDB" id="A0A134AGJ4"/>
<evidence type="ECO:0000256" key="3">
    <source>
        <dbReference type="ARBA" id="ARBA00022723"/>
    </source>
</evidence>
<feature type="binding site" evidence="7">
    <location>
        <position position="10"/>
    </location>
    <ligand>
        <name>Fe cation</name>
        <dbReference type="ChEBI" id="CHEBI:24875"/>
    </ligand>
</feature>
<sequence length="59" mass="6763">MAKDMSIYRCKPCGFIYDPSEGVPDYGIKPGIPFKELPEDWTCPKCGASIWMFEKVEEK</sequence>
<dbReference type="PANTHER" id="PTHR47627:SF1">
    <property type="entry name" value="RUBREDOXIN-1-RELATED"/>
    <property type="match status" value="1"/>
</dbReference>
<feature type="binding site" evidence="7">
    <location>
        <position position="46"/>
    </location>
    <ligand>
        <name>Fe cation</name>
        <dbReference type="ChEBI" id="CHEBI:24875"/>
    </ligand>
</feature>
<evidence type="ECO:0000256" key="5">
    <source>
        <dbReference type="ARBA" id="ARBA00023004"/>
    </source>
</evidence>
<comment type="caution">
    <text evidence="9">The sequence shown here is derived from an EMBL/GenBank/DDBJ whole genome shotgun (WGS) entry which is preliminary data.</text>
</comment>
<gene>
    <name evidence="9" type="ORF">HMPREF1863_00889</name>
</gene>
<dbReference type="GO" id="GO:0043448">
    <property type="term" value="P:alkane catabolic process"/>
    <property type="evidence" value="ECO:0007669"/>
    <property type="project" value="TreeGrafter"/>
</dbReference>
<dbReference type="EMBL" id="LSDG01000024">
    <property type="protein sequence ID" value="KXB66837.1"/>
    <property type="molecule type" value="Genomic_DNA"/>
</dbReference>
<dbReference type="GO" id="GO:0009055">
    <property type="term" value="F:electron transfer activity"/>
    <property type="evidence" value="ECO:0007669"/>
    <property type="project" value="InterPro"/>
</dbReference>
<evidence type="ECO:0000256" key="6">
    <source>
        <dbReference type="PIRNR" id="PIRNR000071"/>
    </source>
</evidence>
<comment type="similarity">
    <text evidence="1 6">Belongs to the rubredoxin family.</text>
</comment>
<dbReference type="STRING" id="755172.HMPREF1863_00889"/>
<name>A0A134AGJ4_9FIRM</name>
<keyword evidence="5 6" id="KW-0408">Iron</keyword>
<dbReference type="RefSeq" id="WP_407705199.1">
    <property type="nucleotide sequence ID" value="NZ_CAIJCT010000018.1"/>
</dbReference>
<dbReference type="PROSITE" id="PS50903">
    <property type="entry name" value="RUBREDOXIN_LIKE"/>
    <property type="match status" value="1"/>
</dbReference>
<dbReference type="InterPro" id="IPR024934">
    <property type="entry name" value="Rubredoxin-like_dom"/>
</dbReference>
<dbReference type="GO" id="GO:0005506">
    <property type="term" value="F:iron ion binding"/>
    <property type="evidence" value="ECO:0007669"/>
    <property type="project" value="InterPro"/>
</dbReference>
<dbReference type="Gene3D" id="2.20.28.10">
    <property type="match status" value="1"/>
</dbReference>
<dbReference type="PATRIC" id="fig|755172.3.peg.848"/>
<feature type="domain" description="Rubredoxin-like" evidence="8">
    <location>
        <begin position="5"/>
        <end position="56"/>
    </location>
</feature>
<dbReference type="CDD" id="cd00730">
    <property type="entry name" value="rubredoxin"/>
    <property type="match status" value="1"/>
</dbReference>
<dbReference type="InterPro" id="IPR018527">
    <property type="entry name" value="Rubredoxin_Fe_BS"/>
</dbReference>
<evidence type="ECO:0000256" key="4">
    <source>
        <dbReference type="ARBA" id="ARBA00022982"/>
    </source>
</evidence>
<comment type="cofactor">
    <cofactor evidence="6 7">
        <name>Fe(3+)</name>
        <dbReference type="ChEBI" id="CHEBI:29034"/>
    </cofactor>
    <text evidence="6 7">Binds 1 Fe(3+) ion per subunit.</text>
</comment>
<keyword evidence="2 6" id="KW-0813">Transport</keyword>